<evidence type="ECO:0000256" key="1">
    <source>
        <dbReference type="SAM" id="MobiDB-lite"/>
    </source>
</evidence>
<evidence type="ECO:0000313" key="2">
    <source>
        <dbReference type="EnsemblPlants" id="AET4Gv20742600.2"/>
    </source>
</evidence>
<keyword evidence="3" id="KW-1185">Reference proteome</keyword>
<feature type="compositionally biased region" description="Pro residues" evidence="1">
    <location>
        <begin position="1"/>
        <end position="10"/>
    </location>
</feature>
<feature type="compositionally biased region" description="Pro residues" evidence="1">
    <location>
        <begin position="23"/>
        <end position="35"/>
    </location>
</feature>
<organism evidence="2 3">
    <name type="scientific">Aegilops tauschii subsp. strangulata</name>
    <name type="common">Goatgrass</name>
    <dbReference type="NCBI Taxonomy" id="200361"/>
    <lineage>
        <taxon>Eukaryota</taxon>
        <taxon>Viridiplantae</taxon>
        <taxon>Streptophyta</taxon>
        <taxon>Embryophyta</taxon>
        <taxon>Tracheophyta</taxon>
        <taxon>Spermatophyta</taxon>
        <taxon>Magnoliopsida</taxon>
        <taxon>Liliopsida</taxon>
        <taxon>Poales</taxon>
        <taxon>Poaceae</taxon>
        <taxon>BOP clade</taxon>
        <taxon>Pooideae</taxon>
        <taxon>Triticodae</taxon>
        <taxon>Triticeae</taxon>
        <taxon>Triticinae</taxon>
        <taxon>Aegilops</taxon>
    </lineage>
</organism>
<protein>
    <submittedName>
        <fullName evidence="2">Uncharacterized protein</fullName>
    </submittedName>
</protein>
<dbReference type="Gramene" id="AET4Gv20742600.2">
    <property type="protein sequence ID" value="AET4Gv20742600.2"/>
    <property type="gene ID" value="AET4Gv20742600"/>
</dbReference>
<evidence type="ECO:0000313" key="3">
    <source>
        <dbReference type="Proteomes" id="UP000015105"/>
    </source>
</evidence>
<dbReference type="Proteomes" id="UP000015105">
    <property type="component" value="Chromosome 4D"/>
</dbReference>
<name>A0A453IZL8_AEGTS</name>
<dbReference type="EnsemblPlants" id="AET4Gv20742600.2">
    <property type="protein sequence ID" value="AET4Gv20742600.2"/>
    <property type="gene ID" value="AET4Gv20742600"/>
</dbReference>
<reference evidence="3" key="2">
    <citation type="journal article" date="2017" name="Nat. Plants">
        <title>The Aegilops tauschii genome reveals multiple impacts of transposons.</title>
        <authorList>
            <person name="Zhao G."/>
            <person name="Zou C."/>
            <person name="Li K."/>
            <person name="Wang K."/>
            <person name="Li T."/>
            <person name="Gao L."/>
            <person name="Zhang X."/>
            <person name="Wang H."/>
            <person name="Yang Z."/>
            <person name="Liu X."/>
            <person name="Jiang W."/>
            <person name="Mao L."/>
            <person name="Kong X."/>
            <person name="Jiao Y."/>
            <person name="Jia J."/>
        </authorList>
    </citation>
    <scope>NUCLEOTIDE SEQUENCE [LARGE SCALE GENOMIC DNA]</scope>
    <source>
        <strain evidence="3">cv. AL8/78</strain>
    </source>
</reference>
<feature type="region of interest" description="Disordered" evidence="1">
    <location>
        <begin position="70"/>
        <end position="99"/>
    </location>
</feature>
<feature type="compositionally biased region" description="Basic residues" evidence="1">
    <location>
        <begin position="73"/>
        <end position="82"/>
    </location>
</feature>
<proteinExistence type="predicted"/>
<dbReference type="AlphaFoldDB" id="A0A453IZL8"/>
<reference evidence="3" key="1">
    <citation type="journal article" date="2014" name="Science">
        <title>Ancient hybridizations among the ancestral genomes of bread wheat.</title>
        <authorList>
            <consortium name="International Wheat Genome Sequencing Consortium,"/>
            <person name="Marcussen T."/>
            <person name="Sandve S.R."/>
            <person name="Heier L."/>
            <person name="Spannagl M."/>
            <person name="Pfeifer M."/>
            <person name="Jakobsen K.S."/>
            <person name="Wulff B.B."/>
            <person name="Steuernagel B."/>
            <person name="Mayer K.F."/>
            <person name="Olsen O.A."/>
        </authorList>
    </citation>
    <scope>NUCLEOTIDE SEQUENCE [LARGE SCALE GENOMIC DNA]</scope>
    <source>
        <strain evidence="3">cv. AL8/78</strain>
    </source>
</reference>
<reference evidence="2" key="3">
    <citation type="journal article" date="2017" name="Nature">
        <title>Genome sequence of the progenitor of the wheat D genome Aegilops tauschii.</title>
        <authorList>
            <person name="Luo M.C."/>
            <person name="Gu Y.Q."/>
            <person name="Puiu D."/>
            <person name="Wang H."/>
            <person name="Twardziok S.O."/>
            <person name="Deal K.R."/>
            <person name="Huo N."/>
            <person name="Zhu T."/>
            <person name="Wang L."/>
            <person name="Wang Y."/>
            <person name="McGuire P.E."/>
            <person name="Liu S."/>
            <person name="Long H."/>
            <person name="Ramasamy R.K."/>
            <person name="Rodriguez J.C."/>
            <person name="Van S.L."/>
            <person name="Yuan L."/>
            <person name="Wang Z."/>
            <person name="Xia Z."/>
            <person name="Xiao L."/>
            <person name="Anderson O.D."/>
            <person name="Ouyang S."/>
            <person name="Liang Y."/>
            <person name="Zimin A.V."/>
            <person name="Pertea G."/>
            <person name="Qi P."/>
            <person name="Bennetzen J.L."/>
            <person name="Dai X."/>
            <person name="Dawson M.W."/>
            <person name="Muller H.G."/>
            <person name="Kugler K."/>
            <person name="Rivarola-Duarte L."/>
            <person name="Spannagl M."/>
            <person name="Mayer K.F.X."/>
            <person name="Lu F.H."/>
            <person name="Bevan M.W."/>
            <person name="Leroy P."/>
            <person name="Li P."/>
            <person name="You F.M."/>
            <person name="Sun Q."/>
            <person name="Liu Z."/>
            <person name="Lyons E."/>
            <person name="Wicker T."/>
            <person name="Salzberg S.L."/>
            <person name="Devos K.M."/>
            <person name="Dvorak J."/>
        </authorList>
    </citation>
    <scope>NUCLEOTIDE SEQUENCE [LARGE SCALE GENOMIC DNA]</scope>
    <source>
        <strain evidence="2">cv. AL8/78</strain>
    </source>
</reference>
<feature type="region of interest" description="Disordered" evidence="1">
    <location>
        <begin position="1"/>
        <end position="40"/>
    </location>
</feature>
<sequence>RSPNHGPRPTPIASSSKARHRIPSPPLLPCPPPLPASSSAIAHRLAGDPPVHRPPAREFVQGDVVKARERVGRRGARSRGRRASVASIRRPSRLPPPVRRGLRRRRLRWRRRWIR</sequence>
<accession>A0A453IZL8</accession>
<reference evidence="2" key="5">
    <citation type="journal article" date="2021" name="G3 (Bethesda)">
        <title>Aegilops tauschii genome assembly Aet v5.0 features greater sequence contiguity and improved annotation.</title>
        <authorList>
            <person name="Wang L."/>
            <person name="Zhu T."/>
            <person name="Rodriguez J.C."/>
            <person name="Deal K.R."/>
            <person name="Dubcovsky J."/>
            <person name="McGuire P.E."/>
            <person name="Lux T."/>
            <person name="Spannagl M."/>
            <person name="Mayer K.F.X."/>
            <person name="Baldrich P."/>
            <person name="Meyers B.C."/>
            <person name="Huo N."/>
            <person name="Gu Y.Q."/>
            <person name="Zhou H."/>
            <person name="Devos K.M."/>
            <person name="Bennetzen J.L."/>
            <person name="Unver T."/>
            <person name="Budak H."/>
            <person name="Gulick P.J."/>
            <person name="Galiba G."/>
            <person name="Kalapos B."/>
            <person name="Nelson D.R."/>
            <person name="Li P."/>
            <person name="You F.M."/>
            <person name="Luo M.C."/>
            <person name="Dvorak J."/>
        </authorList>
    </citation>
    <scope>NUCLEOTIDE SEQUENCE [LARGE SCALE GENOMIC DNA]</scope>
    <source>
        <strain evidence="2">cv. AL8/78</strain>
    </source>
</reference>
<reference evidence="2" key="4">
    <citation type="submission" date="2019-03" db="UniProtKB">
        <authorList>
            <consortium name="EnsemblPlants"/>
        </authorList>
    </citation>
    <scope>IDENTIFICATION</scope>
</reference>